<comment type="function">
    <text evidence="5">This is one of the proteins that binds to the 5S RNA in the ribosome where it forms part of the central protuberance.</text>
</comment>
<protein>
    <recommendedName>
        <fullName evidence="5">Large ribosomal subunit protein bL25</fullName>
    </recommendedName>
    <alternativeName>
        <fullName evidence="5">General stress protein CTC</fullName>
    </alternativeName>
</protein>
<comment type="similarity">
    <text evidence="5">Belongs to the bacterial ribosomal protein bL25 family. CTC subfamily.</text>
</comment>
<feature type="compositionally biased region" description="Polar residues" evidence="6">
    <location>
        <begin position="1"/>
        <end position="15"/>
    </location>
</feature>
<keyword evidence="3 5" id="KW-0689">Ribosomal protein</keyword>
<dbReference type="HAMAP" id="MF_01334">
    <property type="entry name" value="Ribosomal_bL25_CTC"/>
    <property type="match status" value="1"/>
</dbReference>
<feature type="domain" description="Large ribosomal subunit protein bL25 beta" evidence="8">
    <location>
        <begin position="99"/>
        <end position="180"/>
    </location>
</feature>
<dbReference type="InterPro" id="IPR011035">
    <property type="entry name" value="Ribosomal_bL25/Gln-tRNA_synth"/>
</dbReference>
<evidence type="ECO:0000259" key="7">
    <source>
        <dbReference type="Pfam" id="PF01386"/>
    </source>
</evidence>
<evidence type="ECO:0000256" key="6">
    <source>
        <dbReference type="SAM" id="MobiDB-lite"/>
    </source>
</evidence>
<dbReference type="Gene3D" id="2.170.120.20">
    <property type="entry name" value="Ribosomal protein L25, beta domain"/>
    <property type="match status" value="1"/>
</dbReference>
<sequence length="201" mass="21730">MTTQTIEAKTRTPSSKGERKRLRKAGTVMGVIYGRGRAPLSISLAGDVVRQRVSGHRVVRIECDGVIHPSIVKRIHRHPISRHIMDVEFHEVVGDEVTEASVPLILRGLEAVEKRGGIVSQQTLEIVISAKLDDIPEWVALDIGHLNVGEVMHMRDVLLPSGVKLADDPGEIIISVIAPKATVADVGVTAEAVERTTAPSA</sequence>
<dbReference type="PANTHER" id="PTHR33284:SF1">
    <property type="entry name" value="RIBOSOMAL PROTEIN L25_GLN-TRNA SYNTHETASE, ANTI-CODON-BINDING DOMAIN-CONTAINING PROTEIN"/>
    <property type="match status" value="1"/>
</dbReference>
<evidence type="ECO:0000313" key="9">
    <source>
        <dbReference type="EMBL" id="KUO96603.1"/>
    </source>
</evidence>
<dbReference type="RefSeq" id="WP_067713420.1">
    <property type="nucleotide sequence ID" value="NZ_LPVJ01000011.1"/>
</dbReference>
<dbReference type="PANTHER" id="PTHR33284">
    <property type="entry name" value="RIBOSOMAL PROTEIN L25/GLN-TRNA SYNTHETASE, ANTI-CODON-BINDING DOMAIN-CONTAINING PROTEIN"/>
    <property type="match status" value="1"/>
</dbReference>
<dbReference type="GO" id="GO:0003735">
    <property type="term" value="F:structural constituent of ribosome"/>
    <property type="evidence" value="ECO:0007669"/>
    <property type="project" value="InterPro"/>
</dbReference>
<reference evidence="9 10" key="1">
    <citation type="submission" date="2015-12" db="EMBL/GenBank/DDBJ databases">
        <title>Draft genome sequence of Acidibacillus ferrooxidans ITV001, isolated from a chalcopyrite acid mine drainage site in Brazil.</title>
        <authorList>
            <person name="Dall'Agnol H."/>
            <person name="Nancucheo I."/>
            <person name="Johnson B."/>
            <person name="Oliveira R."/>
            <person name="Leite L."/>
            <person name="Pylro V."/>
            <person name="Nunes G.L."/>
            <person name="Tzotzos G."/>
            <person name="Fernandes G.R."/>
            <person name="Dutra J."/>
            <person name="Orellana S.C."/>
            <person name="Oliveira G."/>
        </authorList>
    </citation>
    <scope>NUCLEOTIDE SEQUENCE [LARGE SCALE GENOMIC DNA]</scope>
    <source>
        <strain evidence="10">ITV01</strain>
    </source>
</reference>
<evidence type="ECO:0000256" key="4">
    <source>
        <dbReference type="ARBA" id="ARBA00023274"/>
    </source>
</evidence>
<feature type="region of interest" description="Disordered" evidence="6">
    <location>
        <begin position="1"/>
        <end position="21"/>
    </location>
</feature>
<dbReference type="Pfam" id="PF01386">
    <property type="entry name" value="Ribosomal_L25p"/>
    <property type="match status" value="1"/>
</dbReference>
<evidence type="ECO:0000313" key="10">
    <source>
        <dbReference type="Proteomes" id="UP000053557"/>
    </source>
</evidence>
<keyword evidence="2 5" id="KW-0694">RNA-binding</keyword>
<name>A0A117SY97_9BACL</name>
<dbReference type="InterPro" id="IPR020057">
    <property type="entry name" value="Ribosomal_bL25_b-dom"/>
</dbReference>
<feature type="domain" description="Large ribosomal subunit protein bL25 L25" evidence="7">
    <location>
        <begin position="6"/>
        <end position="89"/>
    </location>
</feature>
<keyword evidence="4 5" id="KW-0687">Ribonucleoprotein</keyword>
<dbReference type="InterPro" id="IPR037121">
    <property type="entry name" value="Ribosomal_bL25_C"/>
</dbReference>
<dbReference type="InterPro" id="IPR020930">
    <property type="entry name" value="Ribosomal_uL5_bac-type"/>
</dbReference>
<dbReference type="NCBIfam" id="TIGR00731">
    <property type="entry name" value="bL25_bact_ctc"/>
    <property type="match status" value="1"/>
</dbReference>
<dbReference type="GO" id="GO:0008097">
    <property type="term" value="F:5S rRNA binding"/>
    <property type="evidence" value="ECO:0007669"/>
    <property type="project" value="InterPro"/>
</dbReference>
<keyword evidence="1 5" id="KW-0699">rRNA-binding</keyword>
<evidence type="ECO:0000256" key="5">
    <source>
        <dbReference type="HAMAP-Rule" id="MF_01334"/>
    </source>
</evidence>
<evidence type="ECO:0000256" key="1">
    <source>
        <dbReference type="ARBA" id="ARBA00022730"/>
    </source>
</evidence>
<evidence type="ECO:0000256" key="2">
    <source>
        <dbReference type="ARBA" id="ARBA00022884"/>
    </source>
</evidence>
<dbReference type="InterPro" id="IPR020056">
    <property type="entry name" value="Rbsml_bL25/Gln-tRNA_synth_N"/>
</dbReference>
<evidence type="ECO:0000259" key="8">
    <source>
        <dbReference type="Pfam" id="PF14693"/>
    </source>
</evidence>
<dbReference type="InterPro" id="IPR029751">
    <property type="entry name" value="Ribosomal_L25_dom"/>
</dbReference>
<dbReference type="SUPFAM" id="SSF50715">
    <property type="entry name" value="Ribosomal protein L25-like"/>
    <property type="match status" value="1"/>
</dbReference>
<dbReference type="EMBL" id="LPVJ01000011">
    <property type="protein sequence ID" value="KUO96603.1"/>
    <property type="molecule type" value="Genomic_DNA"/>
</dbReference>
<dbReference type="AlphaFoldDB" id="A0A117SY97"/>
<dbReference type="GO" id="GO:0022625">
    <property type="term" value="C:cytosolic large ribosomal subunit"/>
    <property type="evidence" value="ECO:0007669"/>
    <property type="project" value="TreeGrafter"/>
</dbReference>
<dbReference type="CDD" id="cd00495">
    <property type="entry name" value="Ribosomal_L25_TL5_CTC"/>
    <property type="match status" value="1"/>
</dbReference>
<dbReference type="Gene3D" id="2.40.240.10">
    <property type="entry name" value="Ribosomal Protein L25, Chain P"/>
    <property type="match status" value="1"/>
</dbReference>
<organism evidence="9 10">
    <name type="scientific">Ferroacidibacillus organovorans</name>
    <dbReference type="NCBI Taxonomy" id="1765683"/>
    <lineage>
        <taxon>Bacteria</taxon>
        <taxon>Bacillati</taxon>
        <taxon>Bacillota</taxon>
        <taxon>Bacilli</taxon>
        <taxon>Bacillales</taxon>
        <taxon>Alicyclobacillaceae</taxon>
        <taxon>Ferroacidibacillus</taxon>
    </lineage>
</organism>
<dbReference type="InterPro" id="IPR001021">
    <property type="entry name" value="Ribosomal_bL25_long"/>
</dbReference>
<accession>A0A117SY97</accession>
<comment type="subunit">
    <text evidence="5">Part of the 50S ribosomal subunit; part of the 5S rRNA/L5/L18/L25 subcomplex. Contacts the 5S rRNA. Binds to the 5S rRNA independently of L5 and L18.</text>
</comment>
<gene>
    <name evidence="5" type="primary">rplY</name>
    <name evidence="5" type="synonym">ctc</name>
    <name evidence="9" type="ORF">ATW55_00550</name>
</gene>
<dbReference type="OrthoDB" id="9790002at2"/>
<evidence type="ECO:0000256" key="3">
    <source>
        <dbReference type="ARBA" id="ARBA00022980"/>
    </source>
</evidence>
<dbReference type="Proteomes" id="UP000053557">
    <property type="component" value="Unassembled WGS sequence"/>
</dbReference>
<comment type="caution">
    <text evidence="9">The sequence shown here is derived from an EMBL/GenBank/DDBJ whole genome shotgun (WGS) entry which is preliminary data.</text>
</comment>
<proteinExistence type="inferred from homology"/>
<dbReference type="Pfam" id="PF14693">
    <property type="entry name" value="Ribosomal_TL5_C"/>
    <property type="match status" value="1"/>
</dbReference>
<dbReference type="GO" id="GO:0006412">
    <property type="term" value="P:translation"/>
    <property type="evidence" value="ECO:0007669"/>
    <property type="project" value="UniProtKB-UniRule"/>
</dbReference>
<keyword evidence="10" id="KW-1185">Reference proteome</keyword>